<dbReference type="HAMAP" id="MF_01867">
    <property type="entry name" value="BshC"/>
    <property type="match status" value="1"/>
</dbReference>
<feature type="domain" description="Bacillithiol biosynthesis BshC N-terminal Rossmann-like" evidence="3">
    <location>
        <begin position="1"/>
        <end position="377"/>
    </location>
</feature>
<dbReference type="InterPro" id="IPR055399">
    <property type="entry name" value="CC_BshC"/>
</dbReference>
<evidence type="ECO:0000313" key="6">
    <source>
        <dbReference type="Proteomes" id="UP000624041"/>
    </source>
</evidence>
<comment type="function">
    <text evidence="2">Involved in bacillithiol (BSH) biosynthesis. May catalyze the last step of the pathway, the addition of cysteine to glucosamine malate (GlcN-Mal) to generate BSH.</text>
</comment>
<dbReference type="Pfam" id="PF24850">
    <property type="entry name" value="CC_BshC"/>
    <property type="match status" value="1"/>
</dbReference>
<keyword evidence="6" id="KW-1185">Reference proteome</keyword>
<dbReference type="Proteomes" id="UP000624041">
    <property type="component" value="Unassembled WGS sequence"/>
</dbReference>
<dbReference type="NCBIfam" id="TIGR03998">
    <property type="entry name" value="thiol_BshC"/>
    <property type="match status" value="1"/>
</dbReference>
<protein>
    <recommendedName>
        <fullName evidence="2">Putative cysteine ligase BshC</fullName>
        <ecNumber evidence="2">6.-.-.-</ecNumber>
    </recommendedName>
</protein>
<name>A0A918CYB7_9BACI</name>
<comment type="similarity">
    <text evidence="2">Belongs to the BshC family.</text>
</comment>
<reference evidence="5" key="1">
    <citation type="journal article" date="2014" name="Int. J. Syst. Evol. Microbiol.">
        <title>Complete genome sequence of Corynebacterium casei LMG S-19264T (=DSM 44701T), isolated from a smear-ripened cheese.</title>
        <authorList>
            <consortium name="US DOE Joint Genome Institute (JGI-PGF)"/>
            <person name="Walter F."/>
            <person name="Albersmeier A."/>
            <person name="Kalinowski J."/>
            <person name="Ruckert C."/>
        </authorList>
    </citation>
    <scope>NUCLEOTIDE SEQUENCE</scope>
    <source>
        <strain evidence="5">JCM 17251</strain>
    </source>
</reference>
<dbReference type="InterPro" id="IPR055398">
    <property type="entry name" value="Rossmann-like_BshC"/>
</dbReference>
<dbReference type="Pfam" id="PF10079">
    <property type="entry name" value="Rossmann-like_BshC"/>
    <property type="match status" value="1"/>
</dbReference>
<dbReference type="InterPro" id="IPR011199">
    <property type="entry name" value="Bacillithiol_biosynth_BshC"/>
</dbReference>
<evidence type="ECO:0000256" key="2">
    <source>
        <dbReference type="HAMAP-Rule" id="MF_01867"/>
    </source>
</evidence>
<sequence length="538" mass="61691">MRIDAVNIRNQGQLIADYKSNRSVMKFFDYHPFESVDERVEELSNRSFKREELAAILAERNTAWGAGEATLKNIKKFQNPESVVVVGGQQAGLLTGPLYTINKIISILQYAKEQEKRLNIPVLPVFWIAGEDHDFEEVNHVFFPHGKGLNKYPLKQSHYKKLPVTDITLDQEVAAKWVDELFSKLPETIHTRDIYQLVTGALRQSVSFTDFFAVVIHKLFQEEGIILMDAADEKIRNIEQDYFIRLIENQPKISRGVFDIAKELEDCGYTAALELDPADGHLFYHLDGERILLSRTEQGTWKGKQDEIELTTEDLLKLAETNPEKLSNNVVTRPVMQELLLPTLAFIGGPGEISYWALLKPAFHALDLKMPPVIPRLSFTYLPETINKALAATGLTVEEAINEGSSAKREQWLLTKQEPPIDELAKNLKETIKEAHKPLRETAEAIRDDVGALAEKNLHYLQREIEFLQHRMKLALEEKYAKDIKQFDEIQLLLRPGEGLQERMWNVLPFLNEYGREFISKVARCTCSFQNSHYVVYL</sequence>
<dbReference type="GO" id="GO:0016874">
    <property type="term" value="F:ligase activity"/>
    <property type="evidence" value="ECO:0007669"/>
    <property type="project" value="UniProtKB-UniRule"/>
</dbReference>
<dbReference type="EC" id="6.-.-.-" evidence="2"/>
<dbReference type="EMBL" id="BMOS01000001">
    <property type="protein sequence ID" value="GGN49217.1"/>
    <property type="molecule type" value="Genomic_DNA"/>
</dbReference>
<organism evidence="5 6">
    <name type="scientific">Oceanobacillus indicireducens</name>
    <dbReference type="NCBI Taxonomy" id="1004261"/>
    <lineage>
        <taxon>Bacteria</taxon>
        <taxon>Bacillati</taxon>
        <taxon>Bacillota</taxon>
        <taxon>Bacilli</taxon>
        <taxon>Bacillales</taxon>
        <taxon>Bacillaceae</taxon>
        <taxon>Oceanobacillus</taxon>
    </lineage>
</organism>
<evidence type="ECO:0000313" key="5">
    <source>
        <dbReference type="EMBL" id="GGN49217.1"/>
    </source>
</evidence>
<accession>A0A918CYB7</accession>
<dbReference type="AlphaFoldDB" id="A0A918CYB7"/>
<dbReference type="PIRSF" id="PIRSF012535">
    <property type="entry name" value="UCP012535"/>
    <property type="match status" value="1"/>
</dbReference>
<comment type="caution">
    <text evidence="5">The sequence shown here is derived from an EMBL/GenBank/DDBJ whole genome shotgun (WGS) entry which is preliminary data.</text>
</comment>
<evidence type="ECO:0000256" key="1">
    <source>
        <dbReference type="ARBA" id="ARBA00022598"/>
    </source>
</evidence>
<evidence type="ECO:0000259" key="3">
    <source>
        <dbReference type="Pfam" id="PF10079"/>
    </source>
</evidence>
<evidence type="ECO:0000259" key="4">
    <source>
        <dbReference type="Pfam" id="PF24850"/>
    </source>
</evidence>
<proteinExistence type="inferred from homology"/>
<dbReference type="RefSeq" id="WP_188855640.1">
    <property type="nucleotide sequence ID" value="NZ_BMOS01000001.1"/>
</dbReference>
<gene>
    <name evidence="2 5" type="primary">bshC</name>
    <name evidence="5" type="ORF">GCM10007971_01630</name>
</gene>
<reference evidence="5" key="2">
    <citation type="submission" date="2020-09" db="EMBL/GenBank/DDBJ databases">
        <authorList>
            <person name="Sun Q."/>
            <person name="Ohkuma M."/>
        </authorList>
    </citation>
    <scope>NUCLEOTIDE SEQUENCE</scope>
    <source>
        <strain evidence="5">JCM 17251</strain>
    </source>
</reference>
<feature type="domain" description="Bacillithiol biosynthesis BshC C-terminal coiled-coil" evidence="4">
    <location>
        <begin position="379"/>
        <end position="538"/>
    </location>
</feature>
<keyword evidence="1 2" id="KW-0436">Ligase</keyword>